<dbReference type="InterPro" id="IPR013096">
    <property type="entry name" value="Cupin_2"/>
</dbReference>
<evidence type="ECO:0000256" key="5">
    <source>
        <dbReference type="ARBA" id="ARBA00022692"/>
    </source>
</evidence>
<dbReference type="GeneID" id="86820184"/>
<dbReference type="HOGENOM" id="CLU_038337_0_0_9"/>
<evidence type="ECO:0008006" key="17">
    <source>
        <dbReference type="Google" id="ProtNLM"/>
    </source>
</evidence>
<evidence type="ECO:0000256" key="11">
    <source>
        <dbReference type="ARBA" id="ARBA00023136"/>
    </source>
</evidence>
<comment type="caution">
    <text evidence="15">The sequence shown here is derived from an EMBL/GenBank/DDBJ whole genome shotgun (WGS) entry which is preliminary data.</text>
</comment>
<dbReference type="GO" id="GO:0005524">
    <property type="term" value="F:ATP binding"/>
    <property type="evidence" value="ECO:0007669"/>
    <property type="project" value="UniProtKB-KW"/>
</dbReference>
<reference evidence="15 16" key="1">
    <citation type="submission" date="2009-01" db="EMBL/GenBank/DDBJ databases">
        <authorList>
            <person name="Fulton L."/>
            <person name="Clifton S."/>
            <person name="Fulton B."/>
            <person name="Xu J."/>
            <person name="Minx P."/>
            <person name="Pepin K.H."/>
            <person name="Johnson M."/>
            <person name="Bhonagiri V."/>
            <person name="Nash W.E."/>
            <person name="Mardis E.R."/>
            <person name="Wilson R.K."/>
        </authorList>
    </citation>
    <scope>NUCLEOTIDE SEQUENCE [LARGE SCALE GENOMIC DNA]</scope>
    <source>
        <strain evidence="16">DSM 10507 / JCM 14656 / S5a33</strain>
    </source>
</reference>
<dbReference type="PANTHER" id="PTHR34220">
    <property type="entry name" value="SENSOR HISTIDINE KINASE YPDA"/>
    <property type="match status" value="1"/>
</dbReference>
<keyword evidence="2" id="KW-1003">Cell membrane</keyword>
<dbReference type="RefSeq" id="WP_005947732.1">
    <property type="nucleotide sequence ID" value="NZ_CP136423.1"/>
</dbReference>
<name>C0CL11_BLAHS</name>
<dbReference type="AlphaFoldDB" id="C0CL11"/>
<evidence type="ECO:0000256" key="3">
    <source>
        <dbReference type="ARBA" id="ARBA00022553"/>
    </source>
</evidence>
<feature type="domain" description="Signal transduction histidine kinase internal region" evidence="12">
    <location>
        <begin position="296"/>
        <end position="373"/>
    </location>
</feature>
<keyword evidence="16" id="KW-1185">Reference proteome</keyword>
<feature type="domain" description="Cupin type-2" evidence="13">
    <location>
        <begin position="31"/>
        <end position="96"/>
    </location>
</feature>
<dbReference type="Pfam" id="PF06580">
    <property type="entry name" value="His_kinase"/>
    <property type="match status" value="1"/>
</dbReference>
<evidence type="ECO:0000256" key="9">
    <source>
        <dbReference type="ARBA" id="ARBA00022989"/>
    </source>
</evidence>
<evidence type="ECO:0000256" key="6">
    <source>
        <dbReference type="ARBA" id="ARBA00022741"/>
    </source>
</evidence>
<evidence type="ECO:0000256" key="8">
    <source>
        <dbReference type="ARBA" id="ARBA00022840"/>
    </source>
</evidence>
<dbReference type="InterPro" id="IPR036890">
    <property type="entry name" value="HATPase_C_sf"/>
</dbReference>
<dbReference type="eggNOG" id="COG0662">
    <property type="taxonomic scope" value="Bacteria"/>
</dbReference>
<dbReference type="InterPro" id="IPR014710">
    <property type="entry name" value="RmlC-like_jellyroll"/>
</dbReference>
<evidence type="ECO:0000313" key="15">
    <source>
        <dbReference type="EMBL" id="EEG49499.1"/>
    </source>
</evidence>
<evidence type="ECO:0000256" key="1">
    <source>
        <dbReference type="ARBA" id="ARBA00004651"/>
    </source>
</evidence>
<keyword evidence="10" id="KW-0902">Two-component regulatory system</keyword>
<accession>C0CL11</accession>
<dbReference type="Pfam" id="PF07883">
    <property type="entry name" value="Cupin_2"/>
    <property type="match status" value="1"/>
</dbReference>
<feature type="domain" description="PocR" evidence="14">
    <location>
        <begin position="133"/>
        <end position="226"/>
    </location>
</feature>
<dbReference type="SUPFAM" id="SSF51182">
    <property type="entry name" value="RmlC-like cupins"/>
    <property type="match status" value="1"/>
</dbReference>
<keyword evidence="11" id="KW-0472">Membrane</keyword>
<keyword evidence="8" id="KW-0067">ATP-binding</keyword>
<evidence type="ECO:0000256" key="2">
    <source>
        <dbReference type="ARBA" id="ARBA00022475"/>
    </source>
</evidence>
<keyword evidence="7" id="KW-0418">Kinase</keyword>
<keyword evidence="9" id="KW-1133">Transmembrane helix</keyword>
<evidence type="ECO:0000259" key="14">
    <source>
        <dbReference type="Pfam" id="PF10114"/>
    </source>
</evidence>
<protein>
    <recommendedName>
        <fullName evidence="17">Histidine kinase</fullName>
    </recommendedName>
</protein>
<evidence type="ECO:0000259" key="13">
    <source>
        <dbReference type="Pfam" id="PF07883"/>
    </source>
</evidence>
<evidence type="ECO:0000256" key="7">
    <source>
        <dbReference type="ARBA" id="ARBA00022777"/>
    </source>
</evidence>
<evidence type="ECO:0000256" key="4">
    <source>
        <dbReference type="ARBA" id="ARBA00022679"/>
    </source>
</evidence>
<dbReference type="eggNOG" id="COG2972">
    <property type="taxonomic scope" value="Bacteria"/>
</dbReference>
<comment type="subcellular location">
    <subcellularLocation>
        <location evidence="1">Cell membrane</location>
        <topology evidence="1">Multi-pass membrane protein</topology>
    </subcellularLocation>
</comment>
<dbReference type="InterPro" id="IPR050640">
    <property type="entry name" value="Bact_2-comp_sensor_kinase"/>
</dbReference>
<dbReference type="Proteomes" id="UP000003100">
    <property type="component" value="Unassembled WGS sequence"/>
</dbReference>
<evidence type="ECO:0000313" key="16">
    <source>
        <dbReference type="Proteomes" id="UP000003100"/>
    </source>
</evidence>
<gene>
    <name evidence="15" type="ORF">RUMHYD_01532</name>
</gene>
<dbReference type="Gene3D" id="3.30.565.10">
    <property type="entry name" value="Histidine kinase-like ATPase, C-terminal domain"/>
    <property type="match status" value="1"/>
</dbReference>
<reference evidence="15 16" key="2">
    <citation type="submission" date="2009-02" db="EMBL/GenBank/DDBJ databases">
        <title>Draft genome sequence of Blautia hydrogenotrophica DSM 10507 (Ruminococcus hydrogenotrophicus DSM 10507).</title>
        <authorList>
            <person name="Sudarsanam P."/>
            <person name="Ley R."/>
            <person name="Guruge J."/>
            <person name="Turnbaugh P.J."/>
            <person name="Mahowald M."/>
            <person name="Liep D."/>
            <person name="Gordon J."/>
        </authorList>
    </citation>
    <scope>NUCLEOTIDE SEQUENCE [LARGE SCALE GENOMIC DNA]</scope>
    <source>
        <strain evidence="16">DSM 10507 / JCM 14656 / S5a33</strain>
    </source>
</reference>
<dbReference type="GO" id="GO:0000155">
    <property type="term" value="F:phosphorelay sensor kinase activity"/>
    <property type="evidence" value="ECO:0007669"/>
    <property type="project" value="InterPro"/>
</dbReference>
<keyword evidence="3" id="KW-0597">Phosphoprotein</keyword>
<dbReference type="InterPro" id="IPR018771">
    <property type="entry name" value="PocR_dom"/>
</dbReference>
<dbReference type="Gene3D" id="2.60.120.10">
    <property type="entry name" value="Jelly Rolls"/>
    <property type="match status" value="1"/>
</dbReference>
<dbReference type="GO" id="GO:0005886">
    <property type="term" value="C:plasma membrane"/>
    <property type="evidence" value="ECO:0007669"/>
    <property type="project" value="UniProtKB-SubCell"/>
</dbReference>
<sequence>MVRQKTDWGEVLWLTENKEILSIQGLQVGLVSLYAGSCQPKHIHYDEQVIYVVQGQAISVLDGEESHLRVGEFYHWKAGVEHRIYNTGNVPFQHLLVSNPVIEEVNQEFPEREEADKKPIAPDLIYIAAEAIRTQFLETLHYGYAIFDSLGNLILQSQYFPEFCVECCQPSNNAGICSCMRQVSPKEWEQEHVYYCKNGMEVYHYPICFRGVFLGYIQSGYIRHSGSGKGKIENVYDVPESVVAGIKSLLQRIVKAIKNFCEFEQFRRELMEKELCIASHEESQRILVKNLQDTQYAMTDLKISNHFLFNTLNSMASMALDGGLMPLYQSIVDLSKMFHYTLRTQNSTVPLGKEVEYVQAYLQLQKLRYEDDLEVIYKIDRKTLQARVPFNFLQPIVENAFVHGFSETVRKKIKIVSNRKKDMVEIKIINSGNKLTSQSCYVINQGIQSSTSHGLSMIYYKLQAVFGENCEFRIGSEKNGDTCFRIQIPFRVVSTERRLYDSGSDM</sequence>
<organism evidence="15 16">
    <name type="scientific">Blautia hydrogenotrophica (strain DSM 10507 / JCM 14656 / S5a33)</name>
    <name type="common">Ruminococcus hydrogenotrophicus</name>
    <dbReference type="NCBI Taxonomy" id="476272"/>
    <lineage>
        <taxon>Bacteria</taxon>
        <taxon>Bacillati</taxon>
        <taxon>Bacillota</taxon>
        <taxon>Clostridia</taxon>
        <taxon>Lachnospirales</taxon>
        <taxon>Lachnospiraceae</taxon>
        <taxon>Blautia</taxon>
    </lineage>
</organism>
<evidence type="ECO:0000256" key="10">
    <source>
        <dbReference type="ARBA" id="ARBA00023012"/>
    </source>
</evidence>
<keyword evidence="4" id="KW-0808">Transferase</keyword>
<proteinExistence type="predicted"/>
<dbReference type="PANTHER" id="PTHR34220:SF11">
    <property type="entry name" value="SENSOR PROTEIN KINASE HPTS"/>
    <property type="match status" value="1"/>
</dbReference>
<keyword evidence="6" id="KW-0547">Nucleotide-binding</keyword>
<dbReference type="SUPFAM" id="SSF55874">
    <property type="entry name" value="ATPase domain of HSP90 chaperone/DNA topoisomerase II/histidine kinase"/>
    <property type="match status" value="1"/>
</dbReference>
<dbReference type="EMBL" id="ACBZ01000076">
    <property type="protein sequence ID" value="EEG49499.1"/>
    <property type="molecule type" value="Genomic_DNA"/>
</dbReference>
<dbReference type="Pfam" id="PF10114">
    <property type="entry name" value="PocR"/>
    <property type="match status" value="1"/>
</dbReference>
<dbReference type="InterPro" id="IPR011051">
    <property type="entry name" value="RmlC_Cupin_sf"/>
</dbReference>
<evidence type="ECO:0000259" key="12">
    <source>
        <dbReference type="Pfam" id="PF06580"/>
    </source>
</evidence>
<keyword evidence="5" id="KW-0812">Transmembrane</keyword>
<dbReference type="InterPro" id="IPR010559">
    <property type="entry name" value="Sig_transdc_His_kin_internal"/>
</dbReference>
<dbReference type="PATRIC" id="fig|476272.21.peg.2879"/>